<evidence type="ECO:0000256" key="1">
    <source>
        <dbReference type="ARBA" id="ARBA00000852"/>
    </source>
</evidence>
<name>A0A841HIT6_9GAMM</name>
<keyword evidence="6 8" id="KW-0949">S-adenosyl-L-methionine</keyword>
<evidence type="ECO:0000256" key="9">
    <source>
        <dbReference type="SAM" id="MobiDB-lite"/>
    </source>
</evidence>
<keyword evidence="4 8" id="KW-0489">Methyltransferase</keyword>
<accession>A0A841HIT6</accession>
<dbReference type="GO" id="GO:0008757">
    <property type="term" value="F:S-adenosylmethionine-dependent methyltransferase activity"/>
    <property type="evidence" value="ECO:0007669"/>
    <property type="project" value="InterPro"/>
</dbReference>
<dbReference type="InterPro" id="IPR011814">
    <property type="entry name" value="BioC"/>
</dbReference>
<dbReference type="CDD" id="cd02440">
    <property type="entry name" value="AdoMet_MTases"/>
    <property type="match status" value="1"/>
</dbReference>
<dbReference type="Proteomes" id="UP000588068">
    <property type="component" value="Unassembled WGS sequence"/>
</dbReference>
<feature type="domain" description="Methyltransferase type 11" evidence="10">
    <location>
        <begin position="54"/>
        <end position="149"/>
    </location>
</feature>
<dbReference type="InterPro" id="IPR013216">
    <property type="entry name" value="Methyltransf_11"/>
</dbReference>
<sequence>MPSVDEFFLDPRAVRRAFDAAAKTFDAAAVVHAEIRSRLIERLDVVRLDPSVVLDLGAATGQGSRALKDRYPRARVVAVDLSTAMLREARKKQRLFRRFQRVAADAARLPLARESADLVFSNLMLQWCNDPDAIFRESRRVLRPNGLLTFASLGPDSLRELRGAWAAVDERTHVHRFIDMHDLGDALVRTGFAEPVMDTERLTITYSNVETLFGELRRTGSTNQAQGRPRHLTGRSAGQRLREACDRALVENVLPVTLEIVYGHAWAGQTRRGGASDRGETRVPVTSIGRRGP</sequence>
<evidence type="ECO:0000259" key="10">
    <source>
        <dbReference type="Pfam" id="PF08241"/>
    </source>
</evidence>
<evidence type="ECO:0000256" key="3">
    <source>
        <dbReference type="ARBA" id="ARBA00012327"/>
    </source>
</evidence>
<comment type="caution">
    <text evidence="11">The sequence shown here is derived from an EMBL/GenBank/DDBJ whole genome shotgun (WGS) entry which is preliminary data.</text>
</comment>
<comment type="catalytic activity">
    <reaction evidence="1 8">
        <text>malonyl-[ACP] + S-adenosyl-L-methionine = malonyl-[ACP] methyl ester + S-adenosyl-L-homocysteine</text>
        <dbReference type="Rhea" id="RHEA:17105"/>
        <dbReference type="Rhea" id="RHEA-COMP:9623"/>
        <dbReference type="Rhea" id="RHEA-COMP:9954"/>
        <dbReference type="ChEBI" id="CHEBI:57856"/>
        <dbReference type="ChEBI" id="CHEBI:59789"/>
        <dbReference type="ChEBI" id="CHEBI:78449"/>
        <dbReference type="ChEBI" id="CHEBI:78845"/>
        <dbReference type="EC" id="2.1.1.197"/>
    </reaction>
</comment>
<organism evidence="11 12">
    <name type="scientific">Povalibacter uvarum</name>
    <dbReference type="NCBI Taxonomy" id="732238"/>
    <lineage>
        <taxon>Bacteria</taxon>
        <taxon>Pseudomonadati</taxon>
        <taxon>Pseudomonadota</taxon>
        <taxon>Gammaproteobacteria</taxon>
        <taxon>Steroidobacterales</taxon>
        <taxon>Steroidobacteraceae</taxon>
        <taxon>Povalibacter</taxon>
    </lineage>
</organism>
<evidence type="ECO:0000256" key="4">
    <source>
        <dbReference type="ARBA" id="ARBA00022603"/>
    </source>
</evidence>
<keyword evidence="7 8" id="KW-0093">Biotin biosynthesis</keyword>
<dbReference type="PANTHER" id="PTHR13090:SF1">
    <property type="entry name" value="ARGININE-HYDROXYLASE NDUFAF5, MITOCHONDRIAL"/>
    <property type="match status" value="1"/>
</dbReference>
<dbReference type="InterPro" id="IPR029063">
    <property type="entry name" value="SAM-dependent_MTases_sf"/>
</dbReference>
<dbReference type="SUPFAM" id="SSF53335">
    <property type="entry name" value="S-adenosyl-L-methionine-dependent methyltransferases"/>
    <property type="match status" value="1"/>
</dbReference>
<dbReference type="Gene3D" id="3.40.50.150">
    <property type="entry name" value="Vaccinia Virus protein VP39"/>
    <property type="match status" value="1"/>
</dbReference>
<dbReference type="GO" id="GO:0010340">
    <property type="term" value="F:carboxyl-O-methyltransferase activity"/>
    <property type="evidence" value="ECO:0007669"/>
    <property type="project" value="UniProtKB-UniRule"/>
</dbReference>
<evidence type="ECO:0000256" key="6">
    <source>
        <dbReference type="ARBA" id="ARBA00022691"/>
    </source>
</evidence>
<dbReference type="RefSeq" id="WP_184331160.1">
    <property type="nucleotide sequence ID" value="NZ_JACHHZ010000002.1"/>
</dbReference>
<dbReference type="PANTHER" id="PTHR13090">
    <property type="entry name" value="ARGININE-HYDROXYLASE NDUFAF5, MITOCHONDRIAL"/>
    <property type="match status" value="1"/>
</dbReference>
<evidence type="ECO:0000256" key="2">
    <source>
        <dbReference type="ARBA" id="ARBA00004746"/>
    </source>
</evidence>
<dbReference type="InterPro" id="IPR050602">
    <property type="entry name" value="Malonyl-ACP_OMT"/>
</dbReference>
<comment type="function">
    <text evidence="8">Converts the free carboxyl group of a malonyl-thioester to its methyl ester by transfer of a methyl group from S-adenosyl-L-methionine (SAM). It allows to synthesize pimeloyl-ACP via the fatty acid synthetic pathway.</text>
</comment>
<evidence type="ECO:0000256" key="8">
    <source>
        <dbReference type="HAMAP-Rule" id="MF_00835"/>
    </source>
</evidence>
<evidence type="ECO:0000313" key="12">
    <source>
        <dbReference type="Proteomes" id="UP000588068"/>
    </source>
</evidence>
<dbReference type="NCBIfam" id="TIGR02072">
    <property type="entry name" value="BioC"/>
    <property type="match status" value="1"/>
</dbReference>
<dbReference type="UniPathway" id="UPA00078"/>
<evidence type="ECO:0000256" key="5">
    <source>
        <dbReference type="ARBA" id="ARBA00022679"/>
    </source>
</evidence>
<comment type="pathway">
    <text evidence="2 8">Cofactor biosynthesis; biotin biosynthesis.</text>
</comment>
<dbReference type="AlphaFoldDB" id="A0A841HIT6"/>
<dbReference type="EC" id="2.1.1.197" evidence="3 8"/>
<gene>
    <name evidence="8" type="primary">bioC</name>
    <name evidence="11" type="ORF">HNQ60_001989</name>
</gene>
<dbReference type="GO" id="GO:0102130">
    <property type="term" value="F:malonyl-CoA methyltransferase activity"/>
    <property type="evidence" value="ECO:0007669"/>
    <property type="project" value="UniProtKB-EC"/>
</dbReference>
<dbReference type="EMBL" id="JACHHZ010000002">
    <property type="protein sequence ID" value="MBB6093111.1"/>
    <property type="molecule type" value="Genomic_DNA"/>
</dbReference>
<dbReference type="Pfam" id="PF08241">
    <property type="entry name" value="Methyltransf_11"/>
    <property type="match status" value="1"/>
</dbReference>
<evidence type="ECO:0000256" key="7">
    <source>
        <dbReference type="ARBA" id="ARBA00022756"/>
    </source>
</evidence>
<comment type="similarity">
    <text evidence="8">Belongs to the methyltransferase superfamily.</text>
</comment>
<dbReference type="HAMAP" id="MF_00835">
    <property type="entry name" value="BioC"/>
    <property type="match status" value="1"/>
</dbReference>
<evidence type="ECO:0000313" key="11">
    <source>
        <dbReference type="EMBL" id="MBB6093111.1"/>
    </source>
</evidence>
<feature type="region of interest" description="Disordered" evidence="9">
    <location>
        <begin position="269"/>
        <end position="293"/>
    </location>
</feature>
<protein>
    <recommendedName>
        <fullName evidence="3 8">Malonyl-[acyl-carrier protein] O-methyltransferase</fullName>
        <shortName evidence="8">Malonyl-ACP O-methyltransferase</shortName>
        <ecNumber evidence="3 8">2.1.1.197</ecNumber>
    </recommendedName>
    <alternativeName>
        <fullName evidence="8">Biotin synthesis protein BioC</fullName>
    </alternativeName>
</protein>
<proteinExistence type="inferred from homology"/>
<reference evidence="11 12" key="1">
    <citation type="submission" date="2020-08" db="EMBL/GenBank/DDBJ databases">
        <title>Genomic Encyclopedia of Type Strains, Phase IV (KMG-IV): sequencing the most valuable type-strain genomes for metagenomic binning, comparative biology and taxonomic classification.</title>
        <authorList>
            <person name="Goeker M."/>
        </authorList>
    </citation>
    <scope>NUCLEOTIDE SEQUENCE [LARGE SCALE GENOMIC DNA]</scope>
    <source>
        <strain evidence="11 12">DSM 26723</strain>
    </source>
</reference>
<dbReference type="GO" id="GO:0032259">
    <property type="term" value="P:methylation"/>
    <property type="evidence" value="ECO:0007669"/>
    <property type="project" value="UniProtKB-KW"/>
</dbReference>
<dbReference type="GO" id="GO:0009102">
    <property type="term" value="P:biotin biosynthetic process"/>
    <property type="evidence" value="ECO:0007669"/>
    <property type="project" value="UniProtKB-UniRule"/>
</dbReference>
<keyword evidence="5 8" id="KW-0808">Transferase</keyword>
<keyword evidence="12" id="KW-1185">Reference proteome</keyword>